<dbReference type="Gene3D" id="3.10.20.90">
    <property type="entry name" value="Phosphatidylinositol 3-kinase Catalytic Subunit, Chain A, domain 1"/>
    <property type="match status" value="1"/>
</dbReference>
<proteinExistence type="inferred from homology"/>
<feature type="compositionally biased region" description="Low complexity" evidence="10">
    <location>
        <begin position="207"/>
        <end position="228"/>
    </location>
</feature>
<evidence type="ECO:0000256" key="7">
    <source>
        <dbReference type="ARBA" id="ARBA00022801"/>
    </source>
</evidence>
<feature type="region of interest" description="Disordered" evidence="10">
    <location>
        <begin position="1024"/>
        <end position="1099"/>
    </location>
</feature>
<evidence type="ECO:0000256" key="8">
    <source>
        <dbReference type="ARBA" id="ARBA00022807"/>
    </source>
</evidence>
<evidence type="ECO:0000259" key="12">
    <source>
        <dbReference type="PROSITE" id="PS50235"/>
    </source>
</evidence>
<dbReference type="InterPro" id="IPR035927">
    <property type="entry name" value="DUSP-like_sf"/>
</dbReference>
<dbReference type="InterPro" id="IPR018200">
    <property type="entry name" value="USP_CS"/>
</dbReference>
<feature type="domain" description="Ubiquitin-like" evidence="11">
    <location>
        <begin position="1240"/>
        <end position="1316"/>
    </location>
</feature>
<dbReference type="SUPFAM" id="SSF143791">
    <property type="entry name" value="DUSP-like"/>
    <property type="match status" value="2"/>
</dbReference>
<dbReference type="SUPFAM" id="SSF54001">
    <property type="entry name" value="Cysteine proteinases"/>
    <property type="match status" value="1"/>
</dbReference>
<dbReference type="PROSITE" id="PS00973">
    <property type="entry name" value="USP_2"/>
    <property type="match status" value="1"/>
</dbReference>
<comment type="catalytic activity">
    <reaction evidence="1">
        <text>Thiol-dependent hydrolysis of ester, thioester, amide, peptide and isopeptide bonds formed by the C-terminal Gly of ubiquitin (a 76-residue protein attached to proteins as an intracellular targeting signal).</text>
        <dbReference type="EC" id="3.4.19.12"/>
    </reaction>
</comment>
<dbReference type="InterPro" id="IPR029071">
    <property type="entry name" value="Ubiquitin-like_domsf"/>
</dbReference>
<feature type="region of interest" description="Disordered" evidence="10">
    <location>
        <begin position="794"/>
        <end position="832"/>
    </location>
</feature>
<feature type="region of interest" description="Disordered" evidence="10">
    <location>
        <begin position="1180"/>
        <end position="1228"/>
    </location>
</feature>
<evidence type="ECO:0000256" key="9">
    <source>
        <dbReference type="ARBA" id="ARBA00023242"/>
    </source>
</evidence>
<dbReference type="PANTHER" id="PTHR24006:SF722">
    <property type="entry name" value="UBIQUITIN CARBOXYL-TERMINAL HYDROLASE 48"/>
    <property type="match status" value="1"/>
</dbReference>
<feature type="compositionally biased region" description="Low complexity" evidence="10">
    <location>
        <begin position="1031"/>
        <end position="1054"/>
    </location>
</feature>
<evidence type="ECO:0000313" key="14">
    <source>
        <dbReference type="Proteomes" id="UP000825002"/>
    </source>
</evidence>
<evidence type="ECO:0000313" key="13">
    <source>
        <dbReference type="EMBL" id="KAG9510280.1"/>
    </source>
</evidence>
<accession>A0ABQ7SA21</accession>
<gene>
    <name evidence="13" type="primary">USP48</name>
    <name evidence="13" type="ORF">GZH46_01183</name>
</gene>
<dbReference type="SUPFAM" id="SSF54236">
    <property type="entry name" value="Ubiquitin-like"/>
    <property type="match status" value="1"/>
</dbReference>
<keyword evidence="5" id="KW-0645">Protease</keyword>
<feature type="domain" description="USP" evidence="12">
    <location>
        <begin position="83"/>
        <end position="489"/>
    </location>
</feature>
<evidence type="ECO:0000256" key="10">
    <source>
        <dbReference type="SAM" id="MobiDB-lite"/>
    </source>
</evidence>
<dbReference type="Pfam" id="PF00443">
    <property type="entry name" value="UCH"/>
    <property type="match status" value="1"/>
</dbReference>
<feature type="region of interest" description="Disordered" evidence="10">
    <location>
        <begin position="470"/>
        <end position="558"/>
    </location>
</feature>
<name>A0ABQ7SA21_9ACAR</name>
<dbReference type="PROSITE" id="PS50235">
    <property type="entry name" value="USP_3"/>
    <property type="match status" value="1"/>
</dbReference>
<dbReference type="Gene3D" id="3.30.2230.10">
    <property type="entry name" value="DUSP-like"/>
    <property type="match status" value="1"/>
</dbReference>
<dbReference type="Pfam" id="PF00240">
    <property type="entry name" value="ubiquitin"/>
    <property type="match status" value="1"/>
</dbReference>
<feature type="compositionally biased region" description="Low complexity" evidence="10">
    <location>
        <begin position="1063"/>
        <end position="1081"/>
    </location>
</feature>
<feature type="compositionally biased region" description="Low complexity" evidence="10">
    <location>
        <begin position="1186"/>
        <end position="1203"/>
    </location>
</feature>
<comment type="similarity">
    <text evidence="3">Belongs to the peptidase C19 family.</text>
</comment>
<dbReference type="EC" id="3.4.19.12" evidence="4"/>
<keyword evidence="6" id="KW-0833">Ubl conjugation pathway</keyword>
<evidence type="ECO:0000256" key="1">
    <source>
        <dbReference type="ARBA" id="ARBA00000707"/>
    </source>
</evidence>
<evidence type="ECO:0000256" key="5">
    <source>
        <dbReference type="ARBA" id="ARBA00022670"/>
    </source>
</evidence>
<comment type="subcellular location">
    <subcellularLocation>
        <location evidence="2">Nucleus</location>
    </subcellularLocation>
</comment>
<dbReference type="EMBL" id="JAIFTH010000186">
    <property type="protein sequence ID" value="KAG9510280.1"/>
    <property type="molecule type" value="Genomic_DNA"/>
</dbReference>
<dbReference type="PANTHER" id="PTHR24006">
    <property type="entry name" value="UBIQUITIN CARBOXYL-TERMINAL HYDROLASE"/>
    <property type="match status" value="1"/>
</dbReference>
<keyword evidence="14" id="KW-1185">Reference proteome</keyword>
<keyword evidence="7 13" id="KW-0378">Hydrolase</keyword>
<dbReference type="InterPro" id="IPR028889">
    <property type="entry name" value="USP"/>
</dbReference>
<dbReference type="InterPro" id="IPR000626">
    <property type="entry name" value="Ubiquitin-like_dom"/>
</dbReference>
<keyword evidence="8" id="KW-0788">Thiol protease</keyword>
<dbReference type="InterPro" id="IPR050164">
    <property type="entry name" value="Peptidase_C19"/>
</dbReference>
<dbReference type="GO" id="GO:0016787">
    <property type="term" value="F:hydrolase activity"/>
    <property type="evidence" value="ECO:0007669"/>
    <property type="project" value="UniProtKB-KW"/>
</dbReference>
<dbReference type="InterPro" id="IPR001394">
    <property type="entry name" value="Peptidase_C19_UCH"/>
</dbReference>
<feature type="compositionally biased region" description="Polar residues" evidence="10">
    <location>
        <begin position="512"/>
        <end position="526"/>
    </location>
</feature>
<reference evidence="13 14" key="1">
    <citation type="submission" date="2020-10" db="EMBL/GenBank/DDBJ databases">
        <authorList>
            <person name="Klimov P.B."/>
            <person name="Dyachkov S.M."/>
            <person name="Chetverikov P.E."/>
        </authorList>
    </citation>
    <scope>NUCLEOTIDE SEQUENCE [LARGE SCALE GENOMIC DNA]</scope>
    <source>
        <strain evidence="13">BMOC 18-1129-001#AD2665</strain>
        <tissue evidence="13">Entire mites</tissue>
    </source>
</reference>
<evidence type="ECO:0000256" key="6">
    <source>
        <dbReference type="ARBA" id="ARBA00022786"/>
    </source>
</evidence>
<dbReference type="Proteomes" id="UP000825002">
    <property type="component" value="Unassembled WGS sequence"/>
</dbReference>
<dbReference type="PROSITE" id="PS00972">
    <property type="entry name" value="USP_1"/>
    <property type="match status" value="1"/>
</dbReference>
<evidence type="ECO:0000256" key="2">
    <source>
        <dbReference type="ARBA" id="ARBA00004123"/>
    </source>
</evidence>
<dbReference type="Gene3D" id="3.90.70.10">
    <property type="entry name" value="Cysteine proteinases"/>
    <property type="match status" value="2"/>
</dbReference>
<dbReference type="InterPro" id="IPR038765">
    <property type="entry name" value="Papain-like_cys_pep_sf"/>
</dbReference>
<keyword evidence="9" id="KW-0539">Nucleus</keyword>
<feature type="region of interest" description="Disordered" evidence="10">
    <location>
        <begin position="206"/>
        <end position="228"/>
    </location>
</feature>
<dbReference type="PROSITE" id="PS50053">
    <property type="entry name" value="UBIQUITIN_2"/>
    <property type="match status" value="1"/>
</dbReference>
<protein>
    <recommendedName>
        <fullName evidence="4">ubiquitinyl hydrolase 1</fullName>
        <ecNumber evidence="4">3.4.19.12</ecNumber>
    </recommendedName>
</protein>
<comment type="caution">
    <text evidence="13">The sequence shown here is derived from an EMBL/GenBank/DDBJ whole genome shotgun (WGS) entry which is preliminary data.</text>
</comment>
<organism evidence="13 14">
    <name type="scientific">Fragariocoptes setiger</name>
    <dbReference type="NCBI Taxonomy" id="1670756"/>
    <lineage>
        <taxon>Eukaryota</taxon>
        <taxon>Metazoa</taxon>
        <taxon>Ecdysozoa</taxon>
        <taxon>Arthropoda</taxon>
        <taxon>Chelicerata</taxon>
        <taxon>Arachnida</taxon>
        <taxon>Acari</taxon>
        <taxon>Acariformes</taxon>
        <taxon>Trombidiformes</taxon>
        <taxon>Prostigmata</taxon>
        <taxon>Eupodina</taxon>
        <taxon>Eriophyoidea</taxon>
        <taxon>Phytoptidae</taxon>
        <taxon>Fragariocoptes</taxon>
    </lineage>
</organism>
<evidence type="ECO:0000259" key="11">
    <source>
        <dbReference type="PROSITE" id="PS50053"/>
    </source>
</evidence>
<evidence type="ECO:0000256" key="4">
    <source>
        <dbReference type="ARBA" id="ARBA00012759"/>
    </source>
</evidence>
<sequence length="1335" mass="151525">MPRVNHWEWCLEVDSKNITKDHVHQAYRLNWSNLCKLDSCRKNCKKVLCLACFDKSWLDSSSSLDTFDSCSNDAKREDFKTFVGLKNLGATCYVNCLLQLWFHNPALRKAIYLWKSEQELTQHLTSTCSSPKRIKHESKSASQLVDSTNDCNIRLSNGLVEGIEGSAITITKSDVTNNNGNTATNSSTNVTTTSIEKSIITGSTNVTTTNATTSSSSPSSAPASASASTSLANSLNPMEQLQLIFARLQFTNRRTVDPSSFVSSLALNASEQQDAQEFGNLFMEFLEKQLINQPDPFVSKIIQNQYCGRYEYVTECDECHTESSTDANFYELDLSIQNLEKLYDCLNDYFKPVPLDGKYNCSHCRKPQNAHRKIILKKLPPTLNLQLLRFVYDIQKNARQKLNSYLQFPEVLDMRPYMPKSSNRNSCIYVLTNVLIHRGSSPHSGHYIAHIKDRVTKDWIKFNDESVERIGPQLQTTGDGESITVVDDSKNSSSNQKQSDQHDDIAPPRSPAFQNSPSDSNKTNGLRFNGSGGDQQRSGLRRDSSLRNSKVNQNSSSHAVSLLASAKNLKSRTAYMLVYQSLDNEALSYPSDSDESWILPEHLQATVLEENSKCDEWFESLRIAKELDEQSFTARRSQVRSIYDKLVVKSPNDEFEFINKSWLSKWISTSYGDARFPPIDNSNMRCPHDKFNFHSMDLVKCVRKEGADLLYKEMGGGPRYTQDDLCFKCVEIEVRRIQLKERLKEDQKIITSHAKFKFIPTADEESSSRAYVVGRDSYRDWQRMVIDDYDRENPAASVAGEPGGPSASDEDDNRSSDSIVECENGEPKSKREFNSDCLCEHKQLHPDTNLWRLVPPEVWAVFCKYFGERVPSNPGEAPKKIIEFTDMSPLCPECSLLKVEQQEHHEAKKSLAFEQKQKLLDLYHSRKRVSWDTMEPSIEYRALSRSFMTKWQKFIRNPTMQERPASIDNSEDLLCEHKRLLYCDSNCDPSSPDCPFVLVTRQEWDALKSFYSYDKEISFVKINETDGRTDPAPSSTKSVPSTTPTDSTTGQAPTKKNRDPEHPQQQTNRSPSQQQQQSQPQHQHENDTSNEENDMSVTSGTSCEIEWRHCIISEPNYCSECYDKMKESELRQQLDYDQATIYVVKVEYSPFIGPMKETPCDSPTNPIASTSSDCEILHDVRDTPNTGAADSTSTAAANSSLPSAKRRKKNNDYDEEGGNDFTPSSKSCQSIAAAQAGANLRRSYRRTRQKEHPFVIKPTMTLLTLKKEIFSRLQVLPMDQRLFMDQTLLSDNTKTMADLKMLPNTVLKLEVDKPLSGDPEDIIEEDISSRKSFTT</sequence>
<feature type="non-terminal residue" evidence="13">
    <location>
        <position position="1335"/>
    </location>
</feature>
<evidence type="ECO:0000256" key="3">
    <source>
        <dbReference type="ARBA" id="ARBA00009085"/>
    </source>
</evidence>